<sequence>MAPSVESNNGWGEPEQMMMGQRRRRELRVGIIGAGVSGLATCKHFLEQGLNVTVFEAKSGLGGVWRSTYASTKLQTPKQGYQFSDFPWPDDVPQFPLHLQVVDYLESYANRYGILERIHFNSKVLSLARISRTKFERVESDGGKERGVARLKTIEEDEEIKSNSCASHGSIGRRSVDRAEDYVWEVYVRRKISTSNEFDHCMDEWYEFDYMVMCCGRFGDVPRVPSFPPLEGPEIFEGRVLHVVDYCSLDGSKVRDLVAGKKVVVVGFQKTSLDIAVEVAEANQGIDGPPCTMVFRRTHWMYPRHRQAFGYIPFGFFWSTRLADFWTAKPDQGLLQRALQSIFSPLRRVVWRMIEYYLRLTLPLSRFGLVPEHSLFEDLSACVLPQVPVTLFEHLEAGRILTRKTPYMSFYSRGIRLADGTDVEADSVILCTGYDGDAKLKSILPKEYRDVLLEPGNVLTLYRGIIHPHIPNMGFIGYSEGLSSVHSSEIGAQWLAQLLQKKFTLPPAADMETERSKWLQHARSMTPFFNRPCLAPWQIWHTDKLCRDMDRNQFRKRSWWQEMFSLYSNNDYNFSNSLV</sequence>
<evidence type="ECO:0000256" key="1">
    <source>
        <dbReference type="ARBA" id="ARBA00009183"/>
    </source>
</evidence>
<evidence type="ECO:0000256" key="6">
    <source>
        <dbReference type="RuleBase" id="RU361177"/>
    </source>
</evidence>
<gene>
    <name evidence="7" type="ORF">R1flu_007729</name>
</gene>
<reference evidence="7 8" key="1">
    <citation type="submission" date="2024-09" db="EMBL/GenBank/DDBJ databases">
        <title>Chromosome-scale assembly of Riccia fluitans.</title>
        <authorList>
            <person name="Paukszto L."/>
            <person name="Sawicki J."/>
            <person name="Karawczyk K."/>
            <person name="Piernik-Szablinska J."/>
            <person name="Szczecinska M."/>
            <person name="Mazdziarz M."/>
        </authorList>
    </citation>
    <scope>NUCLEOTIDE SEQUENCE [LARGE SCALE GENOMIC DNA]</scope>
    <source>
        <strain evidence="7">Rf_01</strain>
        <tissue evidence="7">Aerial parts of the thallus</tissue>
    </source>
</reference>
<dbReference type="EC" id="1.-.-.-" evidence="6"/>
<evidence type="ECO:0000256" key="4">
    <source>
        <dbReference type="ARBA" id="ARBA00022857"/>
    </source>
</evidence>
<dbReference type="InterPro" id="IPR000960">
    <property type="entry name" value="Flavin_mOase"/>
</dbReference>
<dbReference type="PIRSF" id="PIRSF000332">
    <property type="entry name" value="FMO"/>
    <property type="match status" value="1"/>
</dbReference>
<evidence type="ECO:0000313" key="8">
    <source>
        <dbReference type="Proteomes" id="UP001605036"/>
    </source>
</evidence>
<comment type="cofactor">
    <cofactor evidence="6">
        <name>FAD</name>
        <dbReference type="ChEBI" id="CHEBI:57692"/>
    </cofactor>
</comment>
<dbReference type="EMBL" id="JBHFFA010000003">
    <property type="protein sequence ID" value="KAL2636250.1"/>
    <property type="molecule type" value="Genomic_DNA"/>
</dbReference>
<evidence type="ECO:0000256" key="2">
    <source>
        <dbReference type="ARBA" id="ARBA00022630"/>
    </source>
</evidence>
<protein>
    <recommendedName>
        <fullName evidence="6">Flavin-containing monooxygenase</fullName>
        <ecNumber evidence="6">1.-.-.-</ecNumber>
    </recommendedName>
</protein>
<dbReference type="InterPro" id="IPR036188">
    <property type="entry name" value="FAD/NAD-bd_sf"/>
</dbReference>
<evidence type="ECO:0000313" key="7">
    <source>
        <dbReference type="EMBL" id="KAL2636250.1"/>
    </source>
</evidence>
<comment type="similarity">
    <text evidence="1 6">Belongs to the FMO family.</text>
</comment>
<dbReference type="Proteomes" id="UP001605036">
    <property type="component" value="Unassembled WGS sequence"/>
</dbReference>
<dbReference type="PRINTS" id="PR00419">
    <property type="entry name" value="ADXRDTASE"/>
</dbReference>
<dbReference type="Pfam" id="PF00743">
    <property type="entry name" value="FMO-like"/>
    <property type="match status" value="2"/>
</dbReference>
<dbReference type="Gene3D" id="3.50.50.60">
    <property type="entry name" value="FAD/NAD(P)-binding domain"/>
    <property type="match status" value="4"/>
</dbReference>
<organism evidence="7 8">
    <name type="scientific">Riccia fluitans</name>
    <dbReference type="NCBI Taxonomy" id="41844"/>
    <lineage>
        <taxon>Eukaryota</taxon>
        <taxon>Viridiplantae</taxon>
        <taxon>Streptophyta</taxon>
        <taxon>Embryophyta</taxon>
        <taxon>Marchantiophyta</taxon>
        <taxon>Marchantiopsida</taxon>
        <taxon>Marchantiidae</taxon>
        <taxon>Marchantiales</taxon>
        <taxon>Ricciaceae</taxon>
        <taxon>Riccia</taxon>
    </lineage>
</organism>
<keyword evidence="4" id="KW-0521">NADP</keyword>
<comment type="caution">
    <text evidence="7">The sequence shown here is derived from an EMBL/GenBank/DDBJ whole genome shotgun (WGS) entry which is preliminary data.</text>
</comment>
<name>A0ABD1Z0K1_9MARC</name>
<dbReference type="PANTHER" id="PTHR23023">
    <property type="entry name" value="DIMETHYLANILINE MONOOXYGENASE"/>
    <property type="match status" value="1"/>
</dbReference>
<evidence type="ECO:0000256" key="5">
    <source>
        <dbReference type="ARBA" id="ARBA00023002"/>
    </source>
</evidence>
<dbReference type="InterPro" id="IPR050346">
    <property type="entry name" value="FMO-like"/>
</dbReference>
<keyword evidence="5 6" id="KW-0560">Oxidoreductase</keyword>
<keyword evidence="2 6" id="KW-0285">Flavoprotein</keyword>
<evidence type="ECO:0000256" key="3">
    <source>
        <dbReference type="ARBA" id="ARBA00022827"/>
    </source>
</evidence>
<keyword evidence="6" id="KW-0503">Monooxygenase</keyword>
<dbReference type="GO" id="GO:0004497">
    <property type="term" value="F:monooxygenase activity"/>
    <property type="evidence" value="ECO:0007669"/>
    <property type="project" value="UniProtKB-KW"/>
</dbReference>
<keyword evidence="8" id="KW-1185">Reference proteome</keyword>
<proteinExistence type="inferred from homology"/>
<accession>A0ABD1Z0K1</accession>
<keyword evidence="3 6" id="KW-0274">FAD</keyword>
<dbReference type="AlphaFoldDB" id="A0ABD1Z0K1"/>
<dbReference type="SUPFAM" id="SSF51905">
    <property type="entry name" value="FAD/NAD(P)-binding domain"/>
    <property type="match status" value="1"/>
</dbReference>
<dbReference type="InterPro" id="IPR020946">
    <property type="entry name" value="Flavin_mOase-like"/>
</dbReference>